<organism evidence="3 4">
    <name type="scientific">Streptomyces venezuelae</name>
    <dbReference type="NCBI Taxonomy" id="54571"/>
    <lineage>
        <taxon>Bacteria</taxon>
        <taxon>Bacillati</taxon>
        <taxon>Actinomycetota</taxon>
        <taxon>Actinomycetes</taxon>
        <taxon>Kitasatosporales</taxon>
        <taxon>Streptomycetaceae</taxon>
        <taxon>Streptomyces</taxon>
    </lineage>
</organism>
<gene>
    <name evidence="3" type="ORF">DEJ46_37940</name>
</gene>
<feature type="region of interest" description="Disordered" evidence="1">
    <location>
        <begin position="296"/>
        <end position="315"/>
    </location>
</feature>
<dbReference type="Pfam" id="PF09995">
    <property type="entry name" value="MPAB_Lcp_cat"/>
    <property type="match status" value="1"/>
</dbReference>
<dbReference type="RefSeq" id="WP_150273683.1">
    <property type="nucleotide sequence ID" value="NZ_CP029194.1"/>
</dbReference>
<dbReference type="Proteomes" id="UP000324106">
    <property type="component" value="Chromosome"/>
</dbReference>
<evidence type="ECO:0000256" key="1">
    <source>
        <dbReference type="SAM" id="MobiDB-lite"/>
    </source>
</evidence>
<dbReference type="EMBL" id="CP029194">
    <property type="protein sequence ID" value="QES24178.1"/>
    <property type="molecule type" value="Genomic_DNA"/>
</dbReference>
<dbReference type="GO" id="GO:0016491">
    <property type="term" value="F:oxidoreductase activity"/>
    <property type="evidence" value="ECO:0007669"/>
    <property type="project" value="InterPro"/>
</dbReference>
<dbReference type="AlphaFoldDB" id="A0A5P2B363"/>
<proteinExistence type="predicted"/>
<dbReference type="InterPro" id="IPR018713">
    <property type="entry name" value="MPAB/Lcp_cat_dom"/>
</dbReference>
<evidence type="ECO:0000313" key="3">
    <source>
        <dbReference type="EMBL" id="QES24178.1"/>
    </source>
</evidence>
<dbReference type="PANTHER" id="PTHR36151">
    <property type="entry name" value="BLR2777 PROTEIN"/>
    <property type="match status" value="1"/>
</dbReference>
<dbReference type="OrthoDB" id="108890at2"/>
<dbReference type="PANTHER" id="PTHR36151:SF3">
    <property type="entry name" value="ER-BOUND OXYGENASE MPAB_MPAB'_RUBBER OXYGENASE CATALYTIC DOMAIN-CONTAINING PROTEIN"/>
    <property type="match status" value="1"/>
</dbReference>
<name>A0A5P2B363_STRVZ</name>
<sequence length="315" mass="34015">MAHTGRVLWTPACVGELRERAGEALLHRVAGPTAHEKRARIHETPGPRWFGPDRPVRTVHADAAMYVGGLAALLLQSLHPVAMAAVAAHSGFESDPWGRLQRTSTFLAVTTFGTAQDAEQAVRRVRHVHGAVRGRTPEGVPYRASDPHLLAWVHAAEAACFLRAHQRYGRRPLAPGEADGYVADMARVARRLGVVDPPETTAGLVARLAKYRPELRATAQSRAAARYLLAHPPLPWPARLPYAFLAAAAVELLPAWARARLDLPYTTRLLLPLARPGGHAVVAAIRWIVPAAPRPARLPATGSPQPGPSPSRSAR</sequence>
<evidence type="ECO:0000259" key="2">
    <source>
        <dbReference type="Pfam" id="PF09995"/>
    </source>
</evidence>
<feature type="domain" description="ER-bound oxygenase mpaB/mpaB'/Rubber oxygenase catalytic" evidence="2">
    <location>
        <begin position="58"/>
        <end position="281"/>
    </location>
</feature>
<protein>
    <submittedName>
        <fullName evidence="3">DUF2236 domain-containing protein</fullName>
    </submittedName>
</protein>
<reference evidence="3 4" key="1">
    <citation type="submission" date="2018-05" db="EMBL/GenBank/DDBJ databases">
        <title>Streptomyces venezuelae.</title>
        <authorList>
            <person name="Kim W."/>
            <person name="Lee N."/>
            <person name="Cho B.-K."/>
        </authorList>
    </citation>
    <scope>NUCLEOTIDE SEQUENCE [LARGE SCALE GENOMIC DNA]</scope>
    <source>
        <strain evidence="3 4">ATCC 15068</strain>
    </source>
</reference>
<accession>A0A5P2B363</accession>
<evidence type="ECO:0000313" key="4">
    <source>
        <dbReference type="Proteomes" id="UP000324106"/>
    </source>
</evidence>